<dbReference type="CDD" id="cd00683">
    <property type="entry name" value="Trans_IPPS_HH"/>
    <property type="match status" value="1"/>
</dbReference>
<dbReference type="InterPro" id="IPR002060">
    <property type="entry name" value="Squ/phyt_synthse"/>
</dbReference>
<dbReference type="SFLD" id="SFLDG01018">
    <property type="entry name" value="Squalene/Phytoene_Synthase_Lik"/>
    <property type="match status" value="1"/>
</dbReference>
<dbReference type="EC" id="2.5.1.103" evidence="2"/>
<dbReference type="PANTHER" id="PTHR31480">
    <property type="entry name" value="BIFUNCTIONAL LYCOPENE CYCLASE/PHYTOENE SYNTHASE"/>
    <property type="match status" value="1"/>
</dbReference>
<keyword evidence="3" id="KW-1185">Reference proteome</keyword>
<dbReference type="SFLD" id="SFLDG01212">
    <property type="entry name" value="Phytoene_synthase_like"/>
    <property type="match status" value="1"/>
</dbReference>
<dbReference type="InterPro" id="IPR017828">
    <property type="entry name" value="SQ_synth_HpnD-like"/>
</dbReference>
<dbReference type="GO" id="GO:0016740">
    <property type="term" value="F:transferase activity"/>
    <property type="evidence" value="ECO:0007669"/>
    <property type="project" value="UniProtKB-KW"/>
</dbReference>
<evidence type="ECO:0000256" key="1">
    <source>
        <dbReference type="ARBA" id="ARBA00022679"/>
    </source>
</evidence>
<evidence type="ECO:0000313" key="2">
    <source>
        <dbReference type="EMBL" id="MCF3945391.1"/>
    </source>
</evidence>
<sequence>MLATVPTMEDDARAVAAATRAAGTSFYRGMAVLPAQRRTAMYGIYAFCRAVDDIADADAPFAAKRRGLDDWRARIDALHAGGADDPVTRVLCWASLRYALRREDFHAIIDGMEMDAGTPIVAPDAALLDLYCDRVASAVGRLSVRVFGEASATGDRVAHHLGRALQLTNILRDVAEDAARGRLYMPREALDQEGVAADPATILQAPGLKRILATIAAQAESHYAEAEVAMRLCDARAMRPARMMAAAYRPLLAAMRRDRFAHPERRPRLPLWRKVALAAQLLLLADRGS</sequence>
<dbReference type="RefSeq" id="WP_235702632.1">
    <property type="nucleotide sequence ID" value="NZ_JAKGBZ010000002.1"/>
</dbReference>
<dbReference type="InterPro" id="IPR033904">
    <property type="entry name" value="Trans_IPPS_HH"/>
</dbReference>
<evidence type="ECO:0000313" key="3">
    <source>
        <dbReference type="Proteomes" id="UP001521209"/>
    </source>
</evidence>
<dbReference type="EMBL" id="JAKGBZ010000002">
    <property type="protein sequence ID" value="MCF3945391.1"/>
    <property type="molecule type" value="Genomic_DNA"/>
</dbReference>
<dbReference type="PROSITE" id="PS01044">
    <property type="entry name" value="SQUALEN_PHYTOEN_SYN_1"/>
    <property type="match status" value="1"/>
</dbReference>
<keyword evidence="1 2" id="KW-0808">Transferase</keyword>
<dbReference type="PROSITE" id="PS01045">
    <property type="entry name" value="SQUALEN_PHYTOEN_SYN_2"/>
    <property type="match status" value="1"/>
</dbReference>
<comment type="caution">
    <text evidence="2">The sequence shown here is derived from an EMBL/GenBank/DDBJ whole genome shotgun (WGS) entry which is preliminary data.</text>
</comment>
<dbReference type="InterPro" id="IPR008949">
    <property type="entry name" value="Isoprenoid_synthase_dom_sf"/>
</dbReference>
<dbReference type="NCBIfam" id="TIGR03465">
    <property type="entry name" value="HpnD"/>
    <property type="match status" value="1"/>
</dbReference>
<protein>
    <submittedName>
        <fullName evidence="2">Presqualene diphosphate synthase HpnD</fullName>
        <ecNumber evidence="2">2.5.1.103</ecNumber>
    </submittedName>
</protein>
<reference evidence="2 3" key="1">
    <citation type="submission" date="2022-01" db="EMBL/GenBank/DDBJ databases">
        <authorList>
            <person name="Won M."/>
            <person name="Kim S.-J."/>
            <person name="Kwon S.-W."/>
        </authorList>
    </citation>
    <scope>NUCLEOTIDE SEQUENCE [LARGE SCALE GENOMIC DNA]</scope>
    <source>
        <strain evidence="2 3">KCTC 23505</strain>
    </source>
</reference>
<proteinExistence type="predicted"/>
<dbReference type="InterPro" id="IPR044843">
    <property type="entry name" value="Trans_IPPS_bact-type"/>
</dbReference>
<name>A0ABS9DRL7_9PROT</name>
<dbReference type="InterPro" id="IPR019845">
    <property type="entry name" value="Squalene/phytoene_synthase_CS"/>
</dbReference>
<accession>A0ABS9DRL7</accession>
<dbReference type="SFLD" id="SFLDS00005">
    <property type="entry name" value="Isoprenoid_Synthase_Type_I"/>
    <property type="match status" value="1"/>
</dbReference>
<gene>
    <name evidence="2" type="primary">hpnD</name>
    <name evidence="2" type="ORF">L2A60_01665</name>
</gene>
<dbReference type="Proteomes" id="UP001521209">
    <property type="component" value="Unassembled WGS sequence"/>
</dbReference>
<dbReference type="Pfam" id="PF00494">
    <property type="entry name" value="SQS_PSY"/>
    <property type="match status" value="1"/>
</dbReference>
<dbReference type="Gene3D" id="1.10.600.10">
    <property type="entry name" value="Farnesyl Diphosphate Synthase"/>
    <property type="match status" value="1"/>
</dbReference>
<organism evidence="2 3">
    <name type="scientific">Acidiphilium iwatense</name>
    <dbReference type="NCBI Taxonomy" id="768198"/>
    <lineage>
        <taxon>Bacteria</taxon>
        <taxon>Pseudomonadati</taxon>
        <taxon>Pseudomonadota</taxon>
        <taxon>Alphaproteobacteria</taxon>
        <taxon>Acetobacterales</taxon>
        <taxon>Acidocellaceae</taxon>
        <taxon>Acidiphilium</taxon>
    </lineage>
</organism>
<dbReference type="SUPFAM" id="SSF48576">
    <property type="entry name" value="Terpenoid synthases"/>
    <property type="match status" value="1"/>
</dbReference>